<dbReference type="AlphaFoldDB" id="A0A4Y3TZK6"/>
<reference evidence="1 2" key="1">
    <citation type="submission" date="2019-06" db="EMBL/GenBank/DDBJ databases">
        <title>Whole genome shotgun sequence of Acetobacter peroxydans NBRC 13755.</title>
        <authorList>
            <person name="Hosoyama A."/>
            <person name="Uohara A."/>
            <person name="Ohji S."/>
            <person name="Ichikawa N."/>
        </authorList>
    </citation>
    <scope>NUCLEOTIDE SEQUENCE [LARGE SCALE GENOMIC DNA]</scope>
    <source>
        <strain evidence="1 2">NBRC 13755</strain>
    </source>
</reference>
<protein>
    <recommendedName>
        <fullName evidence="3">Lipoprotein</fullName>
    </recommendedName>
</protein>
<dbReference type="Proteomes" id="UP000317730">
    <property type="component" value="Unassembled WGS sequence"/>
</dbReference>
<sequence>MFHDLTPMRHSLPRIAATGGAALAMLTTLAGCGNQDDKSMVFPPACPITHIPSEAADYYLYANNSANFRDLIVHASITKLQGDCLSAGPKDLKTRIVLRITVERGPASTAGTLTLPWFIAVLHGDKIVNKHVFHHTVAYPANLSNFQTDTKVVSVDLPIVPKNVDSDYRFEIGFQLDKDQLDYNKVHLKRAIYQAY</sequence>
<organism evidence="1 2">
    <name type="scientific">Acetobacter peroxydans</name>
    <dbReference type="NCBI Taxonomy" id="104098"/>
    <lineage>
        <taxon>Bacteria</taxon>
        <taxon>Pseudomonadati</taxon>
        <taxon>Pseudomonadota</taxon>
        <taxon>Alphaproteobacteria</taxon>
        <taxon>Acetobacterales</taxon>
        <taxon>Acetobacteraceae</taxon>
        <taxon>Acetobacter</taxon>
    </lineage>
</organism>
<accession>A0A4Y3TZK6</accession>
<dbReference type="OrthoDB" id="7284342at2"/>
<evidence type="ECO:0008006" key="3">
    <source>
        <dbReference type="Google" id="ProtNLM"/>
    </source>
</evidence>
<gene>
    <name evidence="1" type="ORF">APE01nite_22670</name>
</gene>
<keyword evidence="2" id="KW-1185">Reference proteome</keyword>
<name>A0A4Y3TZK6_9PROT</name>
<evidence type="ECO:0000313" key="1">
    <source>
        <dbReference type="EMBL" id="GEB86470.1"/>
    </source>
</evidence>
<proteinExistence type="predicted"/>
<dbReference type="EMBL" id="BJMV01000014">
    <property type="protein sequence ID" value="GEB86470.1"/>
    <property type="molecule type" value="Genomic_DNA"/>
</dbReference>
<comment type="caution">
    <text evidence="1">The sequence shown here is derived from an EMBL/GenBank/DDBJ whole genome shotgun (WGS) entry which is preliminary data.</text>
</comment>
<evidence type="ECO:0000313" key="2">
    <source>
        <dbReference type="Proteomes" id="UP000317730"/>
    </source>
</evidence>
<dbReference type="RefSeq" id="WP_141377634.1">
    <property type="nucleotide sequence ID" value="NZ_BAPL01000030.1"/>
</dbReference>